<dbReference type="EMBL" id="BAAAUW010000001">
    <property type="protein sequence ID" value="GAA3245407.1"/>
    <property type="molecule type" value="Genomic_DNA"/>
</dbReference>
<comment type="caution">
    <text evidence="2">The sequence shown here is derived from an EMBL/GenBank/DDBJ whole genome shotgun (WGS) entry which is preliminary data.</text>
</comment>
<evidence type="ECO:0000313" key="2">
    <source>
        <dbReference type="EMBL" id="GAA3245407.1"/>
    </source>
</evidence>
<keyword evidence="1" id="KW-0812">Transmembrane</keyword>
<proteinExistence type="predicted"/>
<keyword evidence="1" id="KW-0472">Membrane</keyword>
<name>A0ABP6QPN8_9ACTN</name>
<organism evidence="2 3">
    <name type="scientific">Streptomyces labedae</name>
    <dbReference type="NCBI Taxonomy" id="285569"/>
    <lineage>
        <taxon>Bacteria</taxon>
        <taxon>Bacillati</taxon>
        <taxon>Actinomycetota</taxon>
        <taxon>Actinomycetes</taxon>
        <taxon>Kitasatosporales</taxon>
        <taxon>Streptomycetaceae</taxon>
        <taxon>Streptomyces</taxon>
    </lineage>
</organism>
<reference evidence="3" key="1">
    <citation type="journal article" date="2019" name="Int. J. Syst. Evol. Microbiol.">
        <title>The Global Catalogue of Microorganisms (GCM) 10K type strain sequencing project: providing services to taxonomists for standard genome sequencing and annotation.</title>
        <authorList>
            <consortium name="The Broad Institute Genomics Platform"/>
            <consortium name="The Broad Institute Genome Sequencing Center for Infectious Disease"/>
            <person name="Wu L."/>
            <person name="Ma J."/>
        </authorList>
    </citation>
    <scope>NUCLEOTIDE SEQUENCE [LARGE SCALE GENOMIC DNA]</scope>
    <source>
        <strain evidence="3">JCM 9381</strain>
    </source>
</reference>
<protein>
    <submittedName>
        <fullName evidence="2">Uncharacterized protein</fullName>
    </submittedName>
</protein>
<evidence type="ECO:0000313" key="3">
    <source>
        <dbReference type="Proteomes" id="UP001500728"/>
    </source>
</evidence>
<sequence>MTSWAQLAQGRPREAWWTTRAAVLCPALAVLLGAVVMCLGYAADRDSGYRTAPMTSMTSVSPLPMPPGSPVEHHAMPTVHTGEYVSGDVCCSAAVHAGAAMLVAPVHPMPVVLPRMPDLPRRQDSPTLLALPSPASGAPDLHVLQVLRT</sequence>
<evidence type="ECO:0000256" key="1">
    <source>
        <dbReference type="SAM" id="Phobius"/>
    </source>
</evidence>
<feature type="transmembrane region" description="Helical" evidence="1">
    <location>
        <begin position="21"/>
        <end position="43"/>
    </location>
</feature>
<dbReference type="Proteomes" id="UP001500728">
    <property type="component" value="Unassembled WGS sequence"/>
</dbReference>
<keyword evidence="1" id="KW-1133">Transmembrane helix</keyword>
<keyword evidence="3" id="KW-1185">Reference proteome</keyword>
<accession>A0ABP6QPN8</accession>
<gene>
    <name evidence="2" type="ORF">GCM10010469_00460</name>
</gene>